<dbReference type="EMBL" id="AHMS02000018">
    <property type="protein sequence ID" value="EMN18338.1"/>
    <property type="molecule type" value="Genomic_DNA"/>
</dbReference>
<organism evidence="1 2">
    <name type="scientific">Leptospira borgpetersenii str. Brem 328</name>
    <dbReference type="NCBI Taxonomy" id="1049780"/>
    <lineage>
        <taxon>Bacteria</taxon>
        <taxon>Pseudomonadati</taxon>
        <taxon>Spirochaetota</taxon>
        <taxon>Spirochaetia</taxon>
        <taxon>Leptospirales</taxon>
        <taxon>Leptospiraceae</taxon>
        <taxon>Leptospira</taxon>
    </lineage>
</organism>
<name>A0ABC9SKM6_LEPBO</name>
<dbReference type="AlphaFoldDB" id="A0ABC9SKM6"/>
<accession>A0ABC9SKM6</accession>
<evidence type="ECO:0000313" key="2">
    <source>
        <dbReference type="Proteomes" id="UP000012166"/>
    </source>
</evidence>
<sequence length="70" mass="8364">MLIRIAKYILERIVCIIKRKKYFFPIEKSVSGSNRNLEPVSKLLVLRKHKNINVKWTNIIQRSPMHFGKK</sequence>
<protein>
    <submittedName>
        <fullName evidence="1">Uncharacterized protein</fullName>
    </submittedName>
</protein>
<comment type="caution">
    <text evidence="1">The sequence shown here is derived from an EMBL/GenBank/DDBJ whole genome shotgun (WGS) entry which is preliminary data.</text>
</comment>
<evidence type="ECO:0000313" key="1">
    <source>
        <dbReference type="EMBL" id="EMN18338.1"/>
    </source>
</evidence>
<proteinExistence type="predicted"/>
<dbReference type="Proteomes" id="UP000012166">
    <property type="component" value="Unassembled WGS sequence"/>
</dbReference>
<reference evidence="1 2" key="1">
    <citation type="submission" date="2013-01" db="EMBL/GenBank/DDBJ databases">
        <authorList>
            <person name="Harkins D.M."/>
            <person name="Durkin A.S."/>
            <person name="Brinkac L.M."/>
            <person name="Haft D.H."/>
            <person name="Selengut J.D."/>
            <person name="Sanka R."/>
            <person name="DePew J."/>
            <person name="Purushe J."/>
            <person name="Hartskeerl R.A."/>
            <person name="Ahmed A."/>
            <person name="van der Linden H."/>
            <person name="Goris M.G.A."/>
            <person name="Vinetz J.M."/>
            <person name="Sutton G.G."/>
            <person name="Nierman W.C."/>
            <person name="Fouts D.E."/>
        </authorList>
    </citation>
    <scope>NUCLEOTIDE SEQUENCE [LARGE SCALE GENOMIC DNA]</scope>
    <source>
        <strain evidence="1 2">Brem 328</strain>
    </source>
</reference>
<gene>
    <name evidence="1" type="ORF">LEP1GSC056_0619</name>
</gene>